<gene>
    <name evidence="3" type="ORF">P691DRAFT_407496</name>
</gene>
<dbReference type="InterPro" id="IPR036431">
    <property type="entry name" value="ARID_dom_sf"/>
</dbReference>
<feature type="compositionally biased region" description="Pro residues" evidence="1">
    <location>
        <begin position="307"/>
        <end position="322"/>
    </location>
</feature>
<evidence type="ECO:0000313" key="3">
    <source>
        <dbReference type="EMBL" id="KAF9443516.1"/>
    </source>
</evidence>
<feature type="compositionally biased region" description="Low complexity" evidence="1">
    <location>
        <begin position="125"/>
        <end position="137"/>
    </location>
</feature>
<evidence type="ECO:0000256" key="1">
    <source>
        <dbReference type="SAM" id="MobiDB-lite"/>
    </source>
</evidence>
<feature type="region of interest" description="Disordered" evidence="1">
    <location>
        <begin position="95"/>
        <end position="137"/>
    </location>
</feature>
<reference evidence="3" key="1">
    <citation type="submission" date="2020-11" db="EMBL/GenBank/DDBJ databases">
        <authorList>
            <consortium name="DOE Joint Genome Institute"/>
            <person name="Ahrendt S."/>
            <person name="Riley R."/>
            <person name="Andreopoulos W."/>
            <person name="Labutti K."/>
            <person name="Pangilinan J."/>
            <person name="Ruiz-Duenas F.J."/>
            <person name="Barrasa J.M."/>
            <person name="Sanchez-Garcia M."/>
            <person name="Camarero S."/>
            <person name="Miyauchi S."/>
            <person name="Serrano A."/>
            <person name="Linde D."/>
            <person name="Babiker R."/>
            <person name="Drula E."/>
            <person name="Ayuso-Fernandez I."/>
            <person name="Pacheco R."/>
            <person name="Padilla G."/>
            <person name="Ferreira P."/>
            <person name="Barriuso J."/>
            <person name="Kellner H."/>
            <person name="Castanera R."/>
            <person name="Alfaro M."/>
            <person name="Ramirez L."/>
            <person name="Pisabarro A.G."/>
            <person name="Kuo A."/>
            <person name="Tritt A."/>
            <person name="Lipzen A."/>
            <person name="He G."/>
            <person name="Yan M."/>
            <person name="Ng V."/>
            <person name="Cullen D."/>
            <person name="Martin F."/>
            <person name="Rosso M.-N."/>
            <person name="Henrissat B."/>
            <person name="Hibbett D."/>
            <person name="Martinez A.T."/>
            <person name="Grigoriev I.V."/>
        </authorList>
    </citation>
    <scope>NUCLEOTIDE SEQUENCE</scope>
    <source>
        <strain evidence="3">MF-IS2</strain>
    </source>
</reference>
<evidence type="ECO:0000313" key="4">
    <source>
        <dbReference type="Proteomes" id="UP000807342"/>
    </source>
</evidence>
<protein>
    <recommendedName>
        <fullName evidence="2">ARID domain-containing protein</fullName>
    </recommendedName>
</protein>
<dbReference type="SUPFAM" id="SSF46774">
    <property type="entry name" value="ARID-like"/>
    <property type="match status" value="1"/>
</dbReference>
<proteinExistence type="predicted"/>
<dbReference type="PANTHER" id="PTHR48125">
    <property type="entry name" value="LP07818P1"/>
    <property type="match status" value="1"/>
</dbReference>
<accession>A0A9P5X526</accession>
<dbReference type="OrthoDB" id="3051564at2759"/>
<dbReference type="SMART" id="SM00501">
    <property type="entry name" value="BRIGHT"/>
    <property type="match status" value="1"/>
</dbReference>
<dbReference type="AlphaFoldDB" id="A0A9P5X526"/>
<dbReference type="PROSITE" id="PS51011">
    <property type="entry name" value="ARID"/>
    <property type="match status" value="1"/>
</dbReference>
<name>A0A9P5X526_9AGAR</name>
<dbReference type="EMBL" id="MU151465">
    <property type="protein sequence ID" value="KAF9443516.1"/>
    <property type="molecule type" value="Genomic_DNA"/>
</dbReference>
<dbReference type="Gene3D" id="1.10.150.60">
    <property type="entry name" value="ARID DNA-binding domain"/>
    <property type="match status" value="1"/>
</dbReference>
<dbReference type="CDD" id="cd16100">
    <property type="entry name" value="ARID"/>
    <property type="match status" value="1"/>
</dbReference>
<dbReference type="PANTHER" id="PTHR48125:SF10">
    <property type="entry name" value="OS12G0136300 PROTEIN"/>
    <property type="match status" value="1"/>
</dbReference>
<dbReference type="Pfam" id="PF01388">
    <property type="entry name" value="ARID"/>
    <property type="match status" value="1"/>
</dbReference>
<dbReference type="GO" id="GO:0003677">
    <property type="term" value="F:DNA binding"/>
    <property type="evidence" value="ECO:0007669"/>
    <property type="project" value="InterPro"/>
</dbReference>
<feature type="region of interest" description="Disordered" evidence="1">
    <location>
        <begin position="307"/>
        <end position="336"/>
    </location>
</feature>
<sequence>MPPSGPGTIYPFADKAQFDATYRAICTYKNMSLDLSHLVLDGTALDLHQLHLLVFKLGGEAKVNDKGLWGDIAQRMGFNDPFSLSTPQRWFTDTNAERPSASSATTATAVASASPSGPLPPTPPSTSSHSATPFTASNTTTNTAAAHLSRVYKLYLTFFDQAIKENIAQNRARAQAAMQVTAAQAQAHAQALATSQAAAAAQAHMTHTLIPSGIPLTSFLTQYVGLQQSYVDGISAQERFMLLEWTQLSEVDLRKKVKGSEAMMAMVGKVRDKLKEMREGTSTGARERPGFTTSVAVGIVLPGMKPMGPPSAPPIGPVPPVPNSSGPPALPAPPGSQTGVRFISSGLKGEPLPPPEPKMGSKASFDVVYKLIHECNITESSLDNTMDSIIVPAEKLPEHHALLDKVSQACAEIDTKLAMIHDVLQEENYIKRMIIIASQIVYQKTLLTKADWERRYVLSVDMLKSMLAEIQYLVGLYNQKIRGLMDAFQSTASQHGHDAAVQQLPSWVQVQLQQQAQQAAIQAPPPLQYTPEEFAAMDPEQRARARQTQRAQEAEAELVKFREGYKKEGPEEVIRWIENRCRPLKNVYEERRSIVRWEDEDGH</sequence>
<dbReference type="Proteomes" id="UP000807342">
    <property type="component" value="Unassembled WGS sequence"/>
</dbReference>
<organism evidence="3 4">
    <name type="scientific">Macrolepiota fuliginosa MF-IS2</name>
    <dbReference type="NCBI Taxonomy" id="1400762"/>
    <lineage>
        <taxon>Eukaryota</taxon>
        <taxon>Fungi</taxon>
        <taxon>Dikarya</taxon>
        <taxon>Basidiomycota</taxon>
        <taxon>Agaricomycotina</taxon>
        <taxon>Agaricomycetes</taxon>
        <taxon>Agaricomycetidae</taxon>
        <taxon>Agaricales</taxon>
        <taxon>Agaricineae</taxon>
        <taxon>Agaricaceae</taxon>
        <taxon>Macrolepiota</taxon>
    </lineage>
</organism>
<feature type="compositionally biased region" description="Low complexity" evidence="1">
    <location>
        <begin position="99"/>
        <end position="116"/>
    </location>
</feature>
<keyword evidence="4" id="KW-1185">Reference proteome</keyword>
<comment type="caution">
    <text evidence="3">The sequence shown here is derived from an EMBL/GenBank/DDBJ whole genome shotgun (WGS) entry which is preliminary data.</text>
</comment>
<evidence type="ECO:0000259" key="2">
    <source>
        <dbReference type="PROSITE" id="PS51011"/>
    </source>
</evidence>
<feature type="domain" description="ARID" evidence="2">
    <location>
        <begin position="12"/>
        <end position="103"/>
    </location>
</feature>
<dbReference type="InterPro" id="IPR001606">
    <property type="entry name" value="ARID_dom"/>
</dbReference>